<dbReference type="Gene3D" id="3.30.420.10">
    <property type="entry name" value="Ribonuclease H-like superfamily/Ribonuclease H"/>
    <property type="match status" value="1"/>
</dbReference>
<protein>
    <submittedName>
        <fullName evidence="2">IS3 family transposase ISL1</fullName>
    </submittedName>
</protein>
<dbReference type="EMBL" id="VSSQ01009916">
    <property type="protein sequence ID" value="MPM42936.1"/>
    <property type="molecule type" value="Genomic_DNA"/>
</dbReference>
<organism evidence="2">
    <name type="scientific">bioreactor metagenome</name>
    <dbReference type="NCBI Taxonomy" id="1076179"/>
    <lineage>
        <taxon>unclassified sequences</taxon>
        <taxon>metagenomes</taxon>
        <taxon>ecological metagenomes</taxon>
    </lineage>
</organism>
<dbReference type="InterPro" id="IPR048020">
    <property type="entry name" value="Transpos_IS3"/>
</dbReference>
<dbReference type="GO" id="GO:0003676">
    <property type="term" value="F:nucleic acid binding"/>
    <property type="evidence" value="ECO:0007669"/>
    <property type="project" value="InterPro"/>
</dbReference>
<dbReference type="Pfam" id="PF13333">
    <property type="entry name" value="rve_2"/>
    <property type="match status" value="1"/>
</dbReference>
<dbReference type="PROSITE" id="PS50994">
    <property type="entry name" value="INTEGRASE"/>
    <property type="match status" value="1"/>
</dbReference>
<dbReference type="InterPro" id="IPR050900">
    <property type="entry name" value="Transposase_IS3/IS150/IS904"/>
</dbReference>
<dbReference type="SUPFAM" id="SSF53098">
    <property type="entry name" value="Ribonuclease H-like"/>
    <property type="match status" value="1"/>
</dbReference>
<sequence>MGKRQDYPVARWATFFQVSRSGYYAFMAIRETRQKEREVLRGKIRQIFEKSEGTYGPDRVCGILRRGGRRASYPKISRYMAEMDLHSVHKRHKTRSLTDSRKARGEGYPNLVRGQTFECPGQAVCSDITYLKSGEGWLYLCVVKDIVSGEILGEATGETMKKDLVVRAFLNAQSRHRLAKGSIFHSDRGSQYTSKEMADVLKLYGIQQSFSRVGMPGDNAWAESFFATLKKECIHFRHFATRDDLRQVVFAWIEGFYNTRRVQARLGYISPKDYAERLMAETTAGAA</sequence>
<accession>A0A644ZQA7</accession>
<comment type="caution">
    <text evidence="2">The sequence shown here is derived from an EMBL/GenBank/DDBJ whole genome shotgun (WGS) entry which is preliminary data.</text>
</comment>
<dbReference type="PANTHER" id="PTHR46889">
    <property type="entry name" value="TRANSPOSASE INSF FOR INSERTION SEQUENCE IS3B-RELATED"/>
    <property type="match status" value="1"/>
</dbReference>
<proteinExistence type="predicted"/>
<dbReference type="GO" id="GO:0015074">
    <property type="term" value="P:DNA integration"/>
    <property type="evidence" value="ECO:0007669"/>
    <property type="project" value="InterPro"/>
</dbReference>
<dbReference type="InterPro" id="IPR012337">
    <property type="entry name" value="RNaseH-like_sf"/>
</dbReference>
<dbReference type="Pfam" id="PF00665">
    <property type="entry name" value="rve"/>
    <property type="match status" value="1"/>
</dbReference>
<dbReference type="AlphaFoldDB" id="A0A644ZQA7"/>
<dbReference type="InterPro" id="IPR036397">
    <property type="entry name" value="RNaseH_sf"/>
</dbReference>
<dbReference type="PANTHER" id="PTHR46889:SF4">
    <property type="entry name" value="TRANSPOSASE INSO FOR INSERTION SEQUENCE ELEMENT IS911B-RELATED"/>
    <property type="match status" value="1"/>
</dbReference>
<dbReference type="NCBIfam" id="NF033516">
    <property type="entry name" value="transpos_IS3"/>
    <property type="match status" value="1"/>
</dbReference>
<feature type="domain" description="Integrase catalytic" evidence="1">
    <location>
        <begin position="116"/>
        <end position="279"/>
    </location>
</feature>
<dbReference type="Pfam" id="PF13276">
    <property type="entry name" value="HTH_21"/>
    <property type="match status" value="1"/>
</dbReference>
<dbReference type="InterPro" id="IPR025948">
    <property type="entry name" value="HTH-like_dom"/>
</dbReference>
<name>A0A644ZQA7_9ZZZZ</name>
<reference evidence="2" key="1">
    <citation type="submission" date="2019-08" db="EMBL/GenBank/DDBJ databases">
        <authorList>
            <person name="Kucharzyk K."/>
            <person name="Murdoch R.W."/>
            <person name="Higgins S."/>
            <person name="Loffler F."/>
        </authorList>
    </citation>
    <scope>NUCLEOTIDE SEQUENCE</scope>
</reference>
<dbReference type="InterPro" id="IPR001584">
    <property type="entry name" value="Integrase_cat-core"/>
</dbReference>
<evidence type="ECO:0000259" key="1">
    <source>
        <dbReference type="PROSITE" id="PS50994"/>
    </source>
</evidence>
<gene>
    <name evidence="2" type="ORF">SDC9_89608</name>
</gene>
<evidence type="ECO:0000313" key="2">
    <source>
        <dbReference type="EMBL" id="MPM42936.1"/>
    </source>
</evidence>